<gene>
    <name evidence="2" type="ORF">LSAT_V11C300119410</name>
</gene>
<evidence type="ECO:0008006" key="4">
    <source>
        <dbReference type="Google" id="ProtNLM"/>
    </source>
</evidence>
<dbReference type="Proteomes" id="UP000235145">
    <property type="component" value="Unassembled WGS sequence"/>
</dbReference>
<comment type="caution">
    <text evidence="2">The sequence shown here is derived from an EMBL/GenBank/DDBJ whole genome shotgun (WGS) entry which is preliminary data.</text>
</comment>
<organism evidence="2 3">
    <name type="scientific">Lactuca sativa</name>
    <name type="common">Garden lettuce</name>
    <dbReference type="NCBI Taxonomy" id="4236"/>
    <lineage>
        <taxon>Eukaryota</taxon>
        <taxon>Viridiplantae</taxon>
        <taxon>Streptophyta</taxon>
        <taxon>Embryophyta</taxon>
        <taxon>Tracheophyta</taxon>
        <taxon>Spermatophyta</taxon>
        <taxon>Magnoliopsida</taxon>
        <taxon>eudicotyledons</taxon>
        <taxon>Gunneridae</taxon>
        <taxon>Pentapetalae</taxon>
        <taxon>asterids</taxon>
        <taxon>campanulids</taxon>
        <taxon>Asterales</taxon>
        <taxon>Asteraceae</taxon>
        <taxon>Cichorioideae</taxon>
        <taxon>Cichorieae</taxon>
        <taxon>Lactucinae</taxon>
        <taxon>Lactuca</taxon>
    </lineage>
</organism>
<evidence type="ECO:0000313" key="3">
    <source>
        <dbReference type="Proteomes" id="UP000235145"/>
    </source>
</evidence>
<dbReference type="AlphaFoldDB" id="A0A9R1XJ23"/>
<proteinExistence type="predicted"/>
<dbReference type="InterPro" id="IPR052579">
    <property type="entry name" value="Zinc_finger_SWIM"/>
</dbReference>
<accession>A0A9R1XJ23</accession>
<feature type="compositionally biased region" description="Basic residues" evidence="1">
    <location>
        <begin position="204"/>
        <end position="216"/>
    </location>
</feature>
<feature type="region of interest" description="Disordered" evidence="1">
    <location>
        <begin position="197"/>
        <end position="230"/>
    </location>
</feature>
<evidence type="ECO:0000256" key="1">
    <source>
        <dbReference type="SAM" id="MobiDB-lite"/>
    </source>
</evidence>
<feature type="compositionally biased region" description="Polar residues" evidence="1">
    <location>
        <begin position="217"/>
        <end position="230"/>
    </location>
</feature>
<keyword evidence="3" id="KW-1185">Reference proteome</keyword>
<protein>
    <recommendedName>
        <fullName evidence="4">Protein FAR1-RELATED SEQUENCE</fullName>
    </recommendedName>
</protein>
<dbReference type="CDD" id="cd22744">
    <property type="entry name" value="OTU"/>
    <property type="match status" value="1"/>
</dbReference>
<name>A0A9R1XJ23_LACSA</name>
<sequence length="406" mass="47222">MYKVILACDPSGEYKAINTIRTSGSRKTNCKFELQGKVKCDEHNHTPTRHMEGHLFVRRVLRYLENTWLNKYKGMFVYVTSINESFENSICYRYNHHNLKCFRLLLGFVSNKAIDIILKELQMLNDLNLDSSNCGCKLRNNCGLPRVCILFVYLNSGKLDISDTTFVVDDNILCDDIVENFKESFKNLQFKKTNIEEPTIQKNTRGRPSVKKHQKNKVNPQNQPPSKYNFSTTSEFVGFDLNKEPDLTDKPPSHDPFQLRNIPDIFNDYIDDIHDVEGDGNCGFQVVAVCLGYNEDQWLYNRKQLLEELESQYYTYHIVFTDGFNKPQTFYDMFPSLERSREVSTPQSHYIGICKWQQLYVGFSKGNYQCLLPQCIRMPIEACRHLHGKLCIGLVLNYTINLGLIE</sequence>
<evidence type="ECO:0000313" key="2">
    <source>
        <dbReference type="EMBL" id="KAJ0214986.1"/>
    </source>
</evidence>
<dbReference type="PANTHER" id="PTHR31569">
    <property type="entry name" value="SWIM-TYPE DOMAIN-CONTAINING PROTEIN"/>
    <property type="match status" value="1"/>
</dbReference>
<reference evidence="2 3" key="1">
    <citation type="journal article" date="2017" name="Nat. Commun.">
        <title>Genome assembly with in vitro proximity ligation data and whole-genome triplication in lettuce.</title>
        <authorList>
            <person name="Reyes-Chin-Wo S."/>
            <person name="Wang Z."/>
            <person name="Yang X."/>
            <person name="Kozik A."/>
            <person name="Arikit S."/>
            <person name="Song C."/>
            <person name="Xia L."/>
            <person name="Froenicke L."/>
            <person name="Lavelle D.O."/>
            <person name="Truco M.J."/>
            <person name="Xia R."/>
            <person name="Zhu S."/>
            <person name="Xu C."/>
            <person name="Xu H."/>
            <person name="Xu X."/>
            <person name="Cox K."/>
            <person name="Korf I."/>
            <person name="Meyers B.C."/>
            <person name="Michelmore R.W."/>
        </authorList>
    </citation>
    <scope>NUCLEOTIDE SEQUENCE [LARGE SCALE GENOMIC DNA]</scope>
    <source>
        <strain evidence="3">cv. Salinas</strain>
        <tissue evidence="2">Seedlings</tissue>
    </source>
</reference>
<dbReference type="PANTHER" id="PTHR31569:SF4">
    <property type="entry name" value="SWIM-TYPE DOMAIN-CONTAINING PROTEIN"/>
    <property type="match status" value="1"/>
</dbReference>
<dbReference type="EMBL" id="NBSK02000003">
    <property type="protein sequence ID" value="KAJ0214986.1"/>
    <property type="molecule type" value="Genomic_DNA"/>
</dbReference>